<keyword evidence="3 6" id="KW-0812">Transmembrane</keyword>
<dbReference type="PANTHER" id="PTHR34187:SF2">
    <property type="entry name" value="DUF202 DOMAIN-CONTAINING PROTEIN"/>
    <property type="match status" value="1"/>
</dbReference>
<proteinExistence type="predicted"/>
<gene>
    <name evidence="8" type="ORF">GCM10010170_023060</name>
</gene>
<evidence type="ECO:0000256" key="5">
    <source>
        <dbReference type="ARBA" id="ARBA00023136"/>
    </source>
</evidence>
<keyword evidence="2" id="KW-1003">Cell membrane</keyword>
<comment type="caution">
    <text evidence="8">The sequence shown here is derived from an EMBL/GenBank/DDBJ whole genome shotgun (WGS) entry which is preliminary data.</text>
</comment>
<evidence type="ECO:0000313" key="8">
    <source>
        <dbReference type="EMBL" id="GAA2340262.1"/>
    </source>
</evidence>
<sequence length="126" mass="13738">MRQGTTRGPRRFPASVYTEGSEPDARFSFANERTFLAWIRTSLALIAGGVALESLGLRLQPDLRLAASLLLIVSGVAVPVHAWFHWARSERALRREEPLPSPFLSVPLGIVVAVIGVLVALAVLLR</sequence>
<evidence type="ECO:0000256" key="1">
    <source>
        <dbReference type="ARBA" id="ARBA00004651"/>
    </source>
</evidence>
<dbReference type="InterPro" id="IPR052053">
    <property type="entry name" value="IM_YidH-like"/>
</dbReference>
<evidence type="ECO:0000313" key="9">
    <source>
        <dbReference type="Proteomes" id="UP001501444"/>
    </source>
</evidence>
<keyword evidence="9" id="KW-1185">Reference proteome</keyword>
<dbReference type="Pfam" id="PF02656">
    <property type="entry name" value="DUF202"/>
    <property type="match status" value="1"/>
</dbReference>
<evidence type="ECO:0000256" key="2">
    <source>
        <dbReference type="ARBA" id="ARBA00022475"/>
    </source>
</evidence>
<dbReference type="Proteomes" id="UP001501444">
    <property type="component" value="Unassembled WGS sequence"/>
</dbReference>
<name>A0ABP5SWF9_9ACTN</name>
<evidence type="ECO:0000256" key="6">
    <source>
        <dbReference type="SAM" id="Phobius"/>
    </source>
</evidence>
<feature type="domain" description="DUF202" evidence="7">
    <location>
        <begin position="26"/>
        <end position="92"/>
    </location>
</feature>
<keyword evidence="4 6" id="KW-1133">Transmembrane helix</keyword>
<organism evidence="8 9">
    <name type="scientific">Dactylosporangium salmoneum</name>
    <dbReference type="NCBI Taxonomy" id="53361"/>
    <lineage>
        <taxon>Bacteria</taxon>
        <taxon>Bacillati</taxon>
        <taxon>Actinomycetota</taxon>
        <taxon>Actinomycetes</taxon>
        <taxon>Micromonosporales</taxon>
        <taxon>Micromonosporaceae</taxon>
        <taxon>Dactylosporangium</taxon>
    </lineage>
</organism>
<evidence type="ECO:0000256" key="4">
    <source>
        <dbReference type="ARBA" id="ARBA00022989"/>
    </source>
</evidence>
<evidence type="ECO:0000256" key="3">
    <source>
        <dbReference type="ARBA" id="ARBA00022692"/>
    </source>
</evidence>
<dbReference type="InterPro" id="IPR003807">
    <property type="entry name" value="DUF202"/>
</dbReference>
<protein>
    <submittedName>
        <fullName evidence="8">DUF202 domain-containing protein</fullName>
    </submittedName>
</protein>
<comment type="subcellular location">
    <subcellularLocation>
        <location evidence="1">Cell membrane</location>
        <topology evidence="1">Multi-pass membrane protein</topology>
    </subcellularLocation>
</comment>
<feature type="transmembrane region" description="Helical" evidence="6">
    <location>
        <begin position="104"/>
        <end position="125"/>
    </location>
</feature>
<keyword evidence="5 6" id="KW-0472">Membrane</keyword>
<evidence type="ECO:0000259" key="7">
    <source>
        <dbReference type="Pfam" id="PF02656"/>
    </source>
</evidence>
<accession>A0ABP5SWF9</accession>
<dbReference type="EMBL" id="BAAARV010000019">
    <property type="protein sequence ID" value="GAA2340262.1"/>
    <property type="molecule type" value="Genomic_DNA"/>
</dbReference>
<dbReference type="RefSeq" id="WP_344612402.1">
    <property type="nucleotide sequence ID" value="NZ_BAAARV010000019.1"/>
</dbReference>
<reference evidence="9" key="1">
    <citation type="journal article" date="2019" name="Int. J. Syst. Evol. Microbiol.">
        <title>The Global Catalogue of Microorganisms (GCM) 10K type strain sequencing project: providing services to taxonomists for standard genome sequencing and annotation.</title>
        <authorList>
            <consortium name="The Broad Institute Genomics Platform"/>
            <consortium name="The Broad Institute Genome Sequencing Center for Infectious Disease"/>
            <person name="Wu L."/>
            <person name="Ma J."/>
        </authorList>
    </citation>
    <scope>NUCLEOTIDE SEQUENCE [LARGE SCALE GENOMIC DNA]</scope>
    <source>
        <strain evidence="9">JCM 3272</strain>
    </source>
</reference>
<dbReference type="PANTHER" id="PTHR34187">
    <property type="entry name" value="FGR18P"/>
    <property type="match status" value="1"/>
</dbReference>
<feature type="transmembrane region" description="Helical" evidence="6">
    <location>
        <begin position="65"/>
        <end position="84"/>
    </location>
</feature>